<organism evidence="1">
    <name type="scientific">Opuntia streptacantha</name>
    <name type="common">Prickly pear cactus</name>
    <name type="synonym">Opuntia cardona</name>
    <dbReference type="NCBI Taxonomy" id="393608"/>
    <lineage>
        <taxon>Eukaryota</taxon>
        <taxon>Viridiplantae</taxon>
        <taxon>Streptophyta</taxon>
        <taxon>Embryophyta</taxon>
        <taxon>Tracheophyta</taxon>
        <taxon>Spermatophyta</taxon>
        <taxon>Magnoliopsida</taxon>
        <taxon>eudicotyledons</taxon>
        <taxon>Gunneridae</taxon>
        <taxon>Pentapetalae</taxon>
        <taxon>Caryophyllales</taxon>
        <taxon>Cactineae</taxon>
        <taxon>Cactaceae</taxon>
        <taxon>Opuntioideae</taxon>
        <taxon>Opuntia</taxon>
    </lineage>
</organism>
<dbReference type="EMBL" id="GISG01040245">
    <property type="protein sequence ID" value="MBA4622787.1"/>
    <property type="molecule type" value="Transcribed_RNA"/>
</dbReference>
<evidence type="ECO:0000313" key="1">
    <source>
        <dbReference type="EMBL" id="MBA4622787.1"/>
    </source>
</evidence>
<proteinExistence type="predicted"/>
<accession>A0A7C9CQG6</accession>
<reference evidence="1" key="2">
    <citation type="submission" date="2020-07" db="EMBL/GenBank/DDBJ databases">
        <authorList>
            <person name="Vera ALvarez R."/>
            <person name="Arias-Moreno D.M."/>
            <person name="Jimenez-Jacinto V."/>
            <person name="Jimenez-Bremont J.F."/>
            <person name="Swaminathan K."/>
            <person name="Moose S.P."/>
            <person name="Guerrero-Gonzalez M.L."/>
            <person name="Marino-Ramirez L."/>
            <person name="Landsman D."/>
            <person name="Rodriguez-Kessler M."/>
            <person name="Delgado-Sanchez P."/>
        </authorList>
    </citation>
    <scope>NUCLEOTIDE SEQUENCE</scope>
    <source>
        <tissue evidence="1">Cladode</tissue>
    </source>
</reference>
<sequence>MERQTPHINYRNRTQSHTAFHNNELFRKALSLPSVVANVEMSTGLGARLIVVKPSIINISCNWDIAAWPPRQVHNPIVSNGGRIRVDEGGKRSRIGVALVGHRRRLVVRRISGNSGRIPIFFILFWRVPWWKRGRIPIFLQFFRVPWWENRGRCHGVILWFLCVCFCCGLRNWPGRTSQCLICRRYNAHSGG</sequence>
<protein>
    <submittedName>
        <fullName evidence="1">Uncharacterized protein</fullName>
    </submittedName>
</protein>
<reference evidence="1" key="1">
    <citation type="journal article" date="2013" name="J. Plant Res.">
        <title>Effect of fungi and light on seed germination of three Opuntia species from semiarid lands of central Mexico.</title>
        <authorList>
            <person name="Delgado-Sanchez P."/>
            <person name="Jimenez-Bremont J.F."/>
            <person name="Guerrero-Gonzalez Mde L."/>
            <person name="Flores J."/>
        </authorList>
    </citation>
    <scope>NUCLEOTIDE SEQUENCE</scope>
    <source>
        <tissue evidence="1">Cladode</tissue>
    </source>
</reference>
<dbReference type="AlphaFoldDB" id="A0A7C9CQG6"/>
<name>A0A7C9CQG6_OPUST</name>